<feature type="compositionally biased region" description="Polar residues" evidence="1">
    <location>
        <begin position="151"/>
        <end position="160"/>
    </location>
</feature>
<sequence>MVRWAWKLKWGNVGKNCLVGARRAGPWSFSTNNSSRFRASNRSSLSSLIACIPWIFDDGTEKEKWVQEGLPHFSFVFFDEDDVDSEFQFVQVVALSPLASPSYECSEQSMNPPPPSSSGCSLYLSLPSKSIEGRGILQKRNPAIGDKNHDLTSSMETRVG</sequence>
<name>A0A2I0J373_PUNGR</name>
<comment type="caution">
    <text evidence="2">The sequence shown here is derived from an EMBL/GenBank/DDBJ whole genome shotgun (WGS) entry which is preliminary data.</text>
</comment>
<protein>
    <submittedName>
        <fullName evidence="2">Uncharacterized protein</fullName>
    </submittedName>
</protein>
<evidence type="ECO:0000313" key="3">
    <source>
        <dbReference type="Proteomes" id="UP000233551"/>
    </source>
</evidence>
<keyword evidence="3" id="KW-1185">Reference proteome</keyword>
<evidence type="ECO:0000256" key="1">
    <source>
        <dbReference type="SAM" id="MobiDB-lite"/>
    </source>
</evidence>
<evidence type="ECO:0000313" key="2">
    <source>
        <dbReference type="EMBL" id="PKI50681.1"/>
    </source>
</evidence>
<proteinExistence type="predicted"/>
<accession>A0A2I0J373</accession>
<organism evidence="2 3">
    <name type="scientific">Punica granatum</name>
    <name type="common">Pomegranate</name>
    <dbReference type="NCBI Taxonomy" id="22663"/>
    <lineage>
        <taxon>Eukaryota</taxon>
        <taxon>Viridiplantae</taxon>
        <taxon>Streptophyta</taxon>
        <taxon>Embryophyta</taxon>
        <taxon>Tracheophyta</taxon>
        <taxon>Spermatophyta</taxon>
        <taxon>Magnoliopsida</taxon>
        <taxon>eudicotyledons</taxon>
        <taxon>Gunneridae</taxon>
        <taxon>Pentapetalae</taxon>
        <taxon>rosids</taxon>
        <taxon>malvids</taxon>
        <taxon>Myrtales</taxon>
        <taxon>Lythraceae</taxon>
        <taxon>Punica</taxon>
    </lineage>
</organism>
<dbReference type="AlphaFoldDB" id="A0A2I0J373"/>
<reference evidence="2 3" key="1">
    <citation type="submission" date="2017-11" db="EMBL/GenBank/DDBJ databases">
        <title>De-novo sequencing of pomegranate (Punica granatum L.) genome.</title>
        <authorList>
            <person name="Akparov Z."/>
            <person name="Amiraslanov A."/>
            <person name="Hajiyeva S."/>
            <person name="Abbasov M."/>
            <person name="Kaur K."/>
            <person name="Hamwieh A."/>
            <person name="Solovyev V."/>
            <person name="Salamov A."/>
            <person name="Braich B."/>
            <person name="Kosarev P."/>
            <person name="Mahmoud A."/>
            <person name="Hajiyev E."/>
            <person name="Babayeva S."/>
            <person name="Izzatullayeva V."/>
            <person name="Mammadov A."/>
            <person name="Mammadov A."/>
            <person name="Sharifova S."/>
            <person name="Ojaghi J."/>
            <person name="Eynullazada K."/>
            <person name="Bayramov B."/>
            <person name="Abdulazimova A."/>
            <person name="Shahmuradov I."/>
        </authorList>
    </citation>
    <scope>NUCLEOTIDE SEQUENCE [LARGE SCALE GENOMIC DNA]</scope>
    <source>
        <strain evidence="3">cv. AG2017</strain>
        <tissue evidence="2">Leaf</tissue>
    </source>
</reference>
<dbReference type="EMBL" id="PGOL01002086">
    <property type="protein sequence ID" value="PKI50681.1"/>
    <property type="molecule type" value="Genomic_DNA"/>
</dbReference>
<gene>
    <name evidence="2" type="ORF">CRG98_028918</name>
</gene>
<dbReference type="Proteomes" id="UP000233551">
    <property type="component" value="Unassembled WGS sequence"/>
</dbReference>
<feature type="region of interest" description="Disordered" evidence="1">
    <location>
        <begin position="137"/>
        <end position="160"/>
    </location>
</feature>